<gene>
    <name evidence="2" type="ORF">HAND00432_LOCUS29896</name>
</gene>
<reference evidence="2" key="1">
    <citation type="submission" date="2021-01" db="EMBL/GenBank/DDBJ databases">
        <authorList>
            <person name="Corre E."/>
            <person name="Pelletier E."/>
            <person name="Niang G."/>
            <person name="Scheremetjew M."/>
            <person name="Finn R."/>
            <person name="Kale V."/>
            <person name="Holt S."/>
            <person name="Cochrane G."/>
            <person name="Meng A."/>
            <person name="Brown T."/>
            <person name="Cohen L."/>
        </authorList>
    </citation>
    <scope>NUCLEOTIDE SEQUENCE</scope>
    <source>
        <strain evidence="2">CCMP644</strain>
    </source>
</reference>
<name>A0A7S1HD74_HEMAN</name>
<sequence>MNVSSKVGNRIFPPIFVFAPGQRGNRMKEGEGMMAEQQATAAVKPPQVLACSLETGPVGSPSIGNIFEMGGDCNSPYMEPKGGANSFDSSGPPHLDIAVLGFSAERRVQEKEEEDEEEEKVDSWMRYGRVDREFHKHIDSPTLHKTWLGMLQEEDRGCPTTQAVADCGGGRSTSQKGGGRKLLWVEGAAYLSAVLATYWAMKALVFDRMLPL</sequence>
<evidence type="ECO:0000256" key="1">
    <source>
        <dbReference type="SAM" id="Phobius"/>
    </source>
</evidence>
<dbReference type="AlphaFoldDB" id="A0A7S1HD74"/>
<protein>
    <submittedName>
        <fullName evidence="2">Uncharacterized protein</fullName>
    </submittedName>
</protein>
<keyword evidence="1" id="KW-0472">Membrane</keyword>
<organism evidence="2">
    <name type="scientific">Hemiselmis andersenii</name>
    <name type="common">Cryptophyte alga</name>
    <dbReference type="NCBI Taxonomy" id="464988"/>
    <lineage>
        <taxon>Eukaryota</taxon>
        <taxon>Cryptophyceae</taxon>
        <taxon>Cryptomonadales</taxon>
        <taxon>Hemiselmidaceae</taxon>
        <taxon>Hemiselmis</taxon>
    </lineage>
</organism>
<keyword evidence="1" id="KW-1133">Transmembrane helix</keyword>
<proteinExistence type="predicted"/>
<dbReference type="EMBL" id="HBFX01049749">
    <property type="protein sequence ID" value="CAD8978886.1"/>
    <property type="molecule type" value="Transcribed_RNA"/>
</dbReference>
<accession>A0A7S1HD74</accession>
<keyword evidence="1" id="KW-0812">Transmembrane</keyword>
<feature type="transmembrane region" description="Helical" evidence="1">
    <location>
        <begin position="182"/>
        <end position="201"/>
    </location>
</feature>
<evidence type="ECO:0000313" key="2">
    <source>
        <dbReference type="EMBL" id="CAD8978886.1"/>
    </source>
</evidence>